<keyword evidence="4" id="KW-0472">Membrane</keyword>
<dbReference type="InterPro" id="IPR008972">
    <property type="entry name" value="Cupredoxin"/>
</dbReference>
<keyword evidence="13" id="KW-1185">Reference proteome</keyword>
<evidence type="ECO:0000259" key="11">
    <source>
        <dbReference type="PROSITE" id="PS51485"/>
    </source>
</evidence>
<evidence type="ECO:0000313" key="12">
    <source>
        <dbReference type="EMBL" id="KAF9610170.1"/>
    </source>
</evidence>
<evidence type="ECO:0000256" key="8">
    <source>
        <dbReference type="ARBA" id="ARBA00035011"/>
    </source>
</evidence>
<dbReference type="InterPro" id="IPR041846">
    <property type="entry name" value="ENL_dom"/>
</dbReference>
<dbReference type="Pfam" id="PF02298">
    <property type="entry name" value="Cu_bind_like"/>
    <property type="match status" value="1"/>
</dbReference>
<sequence length="172" mass="19324">MLIFMMAEFVINLNHHMKLCHVLGLFFLLFLMKCINATEFKVGGSNGWTAPTNQNALNYNQWAQKNRFQVGDSIVFVYSSEDSLLQVTREDYEKCNTEKPIRTFKDGHTTIKFYESGSHYYLSGNRANCLKNEKLVVLVMAYRGSSSGTSSQILSFIGGAGALLSSILPLVM</sequence>
<evidence type="ECO:0000256" key="4">
    <source>
        <dbReference type="ARBA" id="ARBA00023136"/>
    </source>
</evidence>
<gene>
    <name evidence="12" type="ORF">IFM89_020607</name>
</gene>
<comment type="subcellular location">
    <subcellularLocation>
        <location evidence="9">Endomembrane system</location>
        <topology evidence="9">Lipid-anchor</topology>
    </subcellularLocation>
    <subcellularLocation>
        <location evidence="1">Membrane</location>
        <topology evidence="1">Lipid-anchor</topology>
        <topology evidence="1">GPI-anchor</topology>
    </subcellularLocation>
</comment>
<evidence type="ECO:0000256" key="7">
    <source>
        <dbReference type="ARBA" id="ARBA00023288"/>
    </source>
</evidence>
<dbReference type="Proteomes" id="UP000631114">
    <property type="component" value="Unassembled WGS sequence"/>
</dbReference>
<reference evidence="12 13" key="1">
    <citation type="submission" date="2020-10" db="EMBL/GenBank/DDBJ databases">
        <title>The Coptis chinensis genome and diversification of protoberbering-type alkaloids.</title>
        <authorList>
            <person name="Wang B."/>
            <person name="Shu S."/>
            <person name="Song C."/>
            <person name="Liu Y."/>
        </authorList>
    </citation>
    <scope>NUCLEOTIDE SEQUENCE [LARGE SCALE GENOMIC DNA]</scope>
    <source>
        <strain evidence="12">HL-2020</strain>
        <tissue evidence="12">Leaf</tissue>
    </source>
</reference>
<dbReference type="AlphaFoldDB" id="A0A835I1X8"/>
<dbReference type="GO" id="GO:0005886">
    <property type="term" value="C:plasma membrane"/>
    <property type="evidence" value="ECO:0007669"/>
    <property type="project" value="TreeGrafter"/>
</dbReference>
<comment type="caution">
    <text evidence="12">The sequence shown here is derived from an EMBL/GenBank/DDBJ whole genome shotgun (WGS) entry which is preliminary data.</text>
</comment>
<evidence type="ECO:0000256" key="9">
    <source>
        <dbReference type="ARBA" id="ARBA00037868"/>
    </source>
</evidence>
<evidence type="ECO:0000256" key="3">
    <source>
        <dbReference type="ARBA" id="ARBA00022729"/>
    </source>
</evidence>
<feature type="chain" id="PRO_5032795062" description="Phytocyanin domain-containing protein" evidence="10">
    <location>
        <begin position="38"/>
        <end position="172"/>
    </location>
</feature>
<proteinExistence type="inferred from homology"/>
<evidence type="ECO:0000256" key="2">
    <source>
        <dbReference type="ARBA" id="ARBA00022622"/>
    </source>
</evidence>
<dbReference type="GO" id="GO:0098552">
    <property type="term" value="C:side of membrane"/>
    <property type="evidence" value="ECO:0007669"/>
    <property type="project" value="UniProtKB-KW"/>
</dbReference>
<evidence type="ECO:0000256" key="1">
    <source>
        <dbReference type="ARBA" id="ARBA00004589"/>
    </source>
</evidence>
<dbReference type="InterPro" id="IPR003245">
    <property type="entry name" value="Phytocyanin_dom"/>
</dbReference>
<keyword evidence="6" id="KW-0325">Glycoprotein</keyword>
<name>A0A835I1X8_9MAGN</name>
<dbReference type="InterPro" id="IPR039391">
    <property type="entry name" value="Phytocyanin-like"/>
</dbReference>
<protein>
    <recommendedName>
        <fullName evidence="11">Phytocyanin domain-containing protein</fullName>
    </recommendedName>
</protein>
<dbReference type="SUPFAM" id="SSF49503">
    <property type="entry name" value="Cupredoxins"/>
    <property type="match status" value="1"/>
</dbReference>
<dbReference type="Gene3D" id="2.60.40.420">
    <property type="entry name" value="Cupredoxins - blue copper proteins"/>
    <property type="match status" value="1"/>
</dbReference>
<dbReference type="OrthoDB" id="691587at2759"/>
<keyword evidence="3 10" id="KW-0732">Signal</keyword>
<dbReference type="CDD" id="cd11019">
    <property type="entry name" value="OsENODL1_like"/>
    <property type="match status" value="1"/>
</dbReference>
<dbReference type="PROSITE" id="PS51485">
    <property type="entry name" value="PHYTOCYANIN"/>
    <property type="match status" value="1"/>
</dbReference>
<dbReference type="GO" id="GO:0009055">
    <property type="term" value="F:electron transfer activity"/>
    <property type="evidence" value="ECO:0007669"/>
    <property type="project" value="InterPro"/>
</dbReference>
<dbReference type="EMBL" id="JADFTS010000004">
    <property type="protein sequence ID" value="KAF9610170.1"/>
    <property type="molecule type" value="Genomic_DNA"/>
</dbReference>
<keyword evidence="2" id="KW-0336">GPI-anchor</keyword>
<dbReference type="FunFam" id="2.60.40.420:FF:000010">
    <property type="entry name" value="Early nodulin-like protein 1"/>
    <property type="match status" value="1"/>
</dbReference>
<evidence type="ECO:0000256" key="10">
    <source>
        <dbReference type="SAM" id="SignalP"/>
    </source>
</evidence>
<feature type="domain" description="Phytocyanin" evidence="11">
    <location>
        <begin position="38"/>
        <end position="141"/>
    </location>
</feature>
<keyword evidence="5" id="KW-1015">Disulfide bond</keyword>
<dbReference type="GO" id="GO:0012505">
    <property type="term" value="C:endomembrane system"/>
    <property type="evidence" value="ECO:0007669"/>
    <property type="project" value="UniProtKB-SubCell"/>
</dbReference>
<dbReference type="PANTHER" id="PTHR33021">
    <property type="entry name" value="BLUE COPPER PROTEIN"/>
    <property type="match status" value="1"/>
</dbReference>
<keyword evidence="7" id="KW-0449">Lipoprotein</keyword>
<organism evidence="12 13">
    <name type="scientific">Coptis chinensis</name>
    <dbReference type="NCBI Taxonomy" id="261450"/>
    <lineage>
        <taxon>Eukaryota</taxon>
        <taxon>Viridiplantae</taxon>
        <taxon>Streptophyta</taxon>
        <taxon>Embryophyta</taxon>
        <taxon>Tracheophyta</taxon>
        <taxon>Spermatophyta</taxon>
        <taxon>Magnoliopsida</taxon>
        <taxon>Ranunculales</taxon>
        <taxon>Ranunculaceae</taxon>
        <taxon>Coptidoideae</taxon>
        <taxon>Coptis</taxon>
    </lineage>
</organism>
<feature type="signal peptide" evidence="10">
    <location>
        <begin position="1"/>
        <end position="37"/>
    </location>
</feature>
<dbReference type="PANTHER" id="PTHR33021:SF253">
    <property type="entry name" value="EARLY NODULIN-LIKE PROTEIN 9"/>
    <property type="match status" value="1"/>
</dbReference>
<evidence type="ECO:0000256" key="6">
    <source>
        <dbReference type="ARBA" id="ARBA00023180"/>
    </source>
</evidence>
<evidence type="ECO:0000256" key="5">
    <source>
        <dbReference type="ARBA" id="ARBA00023157"/>
    </source>
</evidence>
<evidence type="ECO:0000313" key="13">
    <source>
        <dbReference type="Proteomes" id="UP000631114"/>
    </source>
</evidence>
<comment type="similarity">
    <text evidence="8">Belongs to the early nodulin-like (ENODL) family.</text>
</comment>
<accession>A0A835I1X8</accession>